<feature type="domain" description="Autophagy protein ATG5 alpha-helical bundle region" evidence="9">
    <location>
        <begin position="195"/>
        <end position="251"/>
    </location>
</feature>
<evidence type="ECO:0000256" key="5">
    <source>
        <dbReference type="ARBA" id="ARBA00023006"/>
    </source>
</evidence>
<evidence type="ECO:0000256" key="3">
    <source>
        <dbReference type="ARBA" id="ARBA00022499"/>
    </source>
</evidence>
<dbReference type="GO" id="GO:0034045">
    <property type="term" value="C:phagophore assembly site membrane"/>
    <property type="evidence" value="ECO:0007669"/>
    <property type="project" value="UniProtKB-SubCell"/>
</dbReference>
<reference evidence="11 12" key="1">
    <citation type="journal article" date="2018" name="Mol. Biol. Evol.">
        <title>Broad Genomic Sampling Reveals a Smut Pathogenic Ancestry of the Fungal Clade Ustilaginomycotina.</title>
        <authorList>
            <person name="Kijpornyongpan T."/>
            <person name="Mondo S.J."/>
            <person name="Barry K."/>
            <person name="Sandor L."/>
            <person name="Lee J."/>
            <person name="Lipzen A."/>
            <person name="Pangilinan J."/>
            <person name="LaButti K."/>
            <person name="Hainaut M."/>
            <person name="Henrissat B."/>
            <person name="Grigoriev I.V."/>
            <person name="Spatafora J.W."/>
            <person name="Aime M.C."/>
        </authorList>
    </citation>
    <scope>NUCLEOTIDE SEQUENCE [LARGE SCALE GENOMIC DNA]</scope>
    <source>
        <strain evidence="11 12">MCA 5214</strain>
    </source>
</reference>
<evidence type="ECO:0000259" key="8">
    <source>
        <dbReference type="Pfam" id="PF04106"/>
    </source>
</evidence>
<evidence type="ECO:0000259" key="10">
    <source>
        <dbReference type="Pfam" id="PF20638"/>
    </source>
</evidence>
<dbReference type="GO" id="GO:0000422">
    <property type="term" value="P:autophagy of mitochondrion"/>
    <property type="evidence" value="ECO:0007669"/>
    <property type="project" value="TreeGrafter"/>
</dbReference>
<dbReference type="STRING" id="1569628.A0A316ULZ0"/>
<dbReference type="Pfam" id="PF20637">
    <property type="entry name" value="ATG5_HBR"/>
    <property type="match status" value="1"/>
</dbReference>
<keyword evidence="6" id="KW-0813">Transport</keyword>
<dbReference type="OrthoDB" id="272162at2759"/>
<dbReference type="GO" id="GO:0006995">
    <property type="term" value="P:cellular response to nitrogen starvation"/>
    <property type="evidence" value="ECO:0007669"/>
    <property type="project" value="TreeGrafter"/>
</dbReference>
<keyword evidence="12" id="KW-1185">Reference proteome</keyword>
<dbReference type="AlphaFoldDB" id="A0A316ULZ0"/>
<dbReference type="Gene3D" id="3.10.20.90">
    <property type="entry name" value="Phosphatidylinositol 3-kinase Catalytic Subunit, Chain A, domain 1"/>
    <property type="match status" value="1"/>
</dbReference>
<dbReference type="GeneID" id="37028443"/>
<evidence type="ECO:0000256" key="1">
    <source>
        <dbReference type="ARBA" id="ARBA00004623"/>
    </source>
</evidence>
<comment type="similarity">
    <text evidence="2 6">Belongs to the ATG5 family.</text>
</comment>
<feature type="region of interest" description="Disordered" evidence="7">
    <location>
        <begin position="273"/>
        <end position="312"/>
    </location>
</feature>
<evidence type="ECO:0000256" key="4">
    <source>
        <dbReference type="ARBA" id="ARBA00022843"/>
    </source>
</evidence>
<name>A0A316ULZ0_9BASI</name>
<feature type="domain" description="Autophagy protein ATG5 UblB" evidence="8">
    <location>
        <begin position="329"/>
        <end position="472"/>
    </location>
</feature>
<dbReference type="Pfam" id="PF20638">
    <property type="entry name" value="ATG5_UblA"/>
    <property type="match status" value="1"/>
</dbReference>
<evidence type="ECO:0000256" key="7">
    <source>
        <dbReference type="SAM" id="MobiDB-lite"/>
    </source>
</evidence>
<keyword evidence="4 6" id="KW-0832">Ubl conjugation</keyword>
<dbReference type="GO" id="GO:0044233">
    <property type="term" value="C:mitochondria-associated endoplasmic reticulum membrane contact site"/>
    <property type="evidence" value="ECO:0007669"/>
    <property type="project" value="TreeGrafter"/>
</dbReference>
<evidence type="ECO:0000313" key="12">
    <source>
        <dbReference type="Proteomes" id="UP000245884"/>
    </source>
</evidence>
<dbReference type="GO" id="GO:0005776">
    <property type="term" value="C:autophagosome"/>
    <property type="evidence" value="ECO:0007669"/>
    <property type="project" value="TreeGrafter"/>
</dbReference>
<comment type="subunit">
    <text evidence="6">Conjugated with ATG12.</text>
</comment>
<dbReference type="PANTHER" id="PTHR13040">
    <property type="entry name" value="AUTOPHAGY PROTEIN 5"/>
    <property type="match status" value="1"/>
</dbReference>
<dbReference type="PANTHER" id="PTHR13040:SF2">
    <property type="entry name" value="AUTOPHAGY PROTEIN 5"/>
    <property type="match status" value="1"/>
</dbReference>
<dbReference type="GO" id="GO:0034274">
    <property type="term" value="C:Atg12-Atg5-Atg16 complex"/>
    <property type="evidence" value="ECO:0007669"/>
    <property type="project" value="TreeGrafter"/>
</dbReference>
<dbReference type="InterPro" id="IPR048940">
    <property type="entry name" value="ATG5_HBR"/>
</dbReference>
<dbReference type="Gene3D" id="1.10.246.190">
    <property type="entry name" value="Autophagy protein Apg5, helix rich domain"/>
    <property type="match status" value="1"/>
</dbReference>
<organism evidence="11 12">
    <name type="scientific">Jaminaea rosea</name>
    <dbReference type="NCBI Taxonomy" id="1569628"/>
    <lineage>
        <taxon>Eukaryota</taxon>
        <taxon>Fungi</taxon>
        <taxon>Dikarya</taxon>
        <taxon>Basidiomycota</taxon>
        <taxon>Ustilaginomycotina</taxon>
        <taxon>Exobasidiomycetes</taxon>
        <taxon>Microstromatales</taxon>
        <taxon>Microstromatales incertae sedis</taxon>
        <taxon>Jaminaea</taxon>
    </lineage>
</organism>
<dbReference type="Proteomes" id="UP000245884">
    <property type="component" value="Unassembled WGS sequence"/>
</dbReference>
<feature type="compositionally biased region" description="Low complexity" evidence="7">
    <location>
        <begin position="26"/>
        <end position="36"/>
    </location>
</feature>
<feature type="domain" description="Autophagy protein ATG5 UblA" evidence="10">
    <location>
        <begin position="49"/>
        <end position="162"/>
    </location>
</feature>
<dbReference type="GO" id="GO:0061908">
    <property type="term" value="C:phagophore"/>
    <property type="evidence" value="ECO:0007669"/>
    <property type="project" value="TreeGrafter"/>
</dbReference>
<evidence type="ECO:0000256" key="2">
    <source>
        <dbReference type="ARBA" id="ARBA00006910"/>
    </source>
</evidence>
<dbReference type="InterPro" id="IPR007239">
    <property type="entry name" value="Atg5"/>
</dbReference>
<dbReference type="InterPro" id="IPR042527">
    <property type="entry name" value="Atg5_UblA_dom_sf"/>
</dbReference>
<dbReference type="Gene3D" id="3.10.20.620">
    <property type="match status" value="1"/>
</dbReference>
<feature type="region of interest" description="Disordered" evidence="7">
    <location>
        <begin position="398"/>
        <end position="434"/>
    </location>
</feature>
<evidence type="ECO:0000313" key="11">
    <source>
        <dbReference type="EMBL" id="PWN26277.1"/>
    </source>
</evidence>
<dbReference type="RefSeq" id="XP_025360889.1">
    <property type="nucleotide sequence ID" value="XM_025506620.1"/>
</dbReference>
<dbReference type="GO" id="GO:0034727">
    <property type="term" value="P:piecemeal microautophagy of the nucleus"/>
    <property type="evidence" value="ECO:0007669"/>
    <property type="project" value="TreeGrafter"/>
</dbReference>
<evidence type="ECO:0000256" key="6">
    <source>
        <dbReference type="RuleBase" id="RU361202"/>
    </source>
</evidence>
<keyword evidence="6" id="KW-0472">Membrane</keyword>
<feature type="region of interest" description="Disordered" evidence="7">
    <location>
        <begin position="1"/>
        <end position="40"/>
    </location>
</feature>
<comment type="subcellular location">
    <subcellularLocation>
        <location evidence="1 6">Preautophagosomal structure membrane</location>
        <topology evidence="1 6">Peripheral membrane protein</topology>
    </subcellularLocation>
</comment>
<dbReference type="InterPro" id="IPR048318">
    <property type="entry name" value="ATG5_UblB"/>
</dbReference>
<dbReference type="InterPro" id="IPR042526">
    <property type="entry name" value="Atg5_HR"/>
</dbReference>
<dbReference type="Pfam" id="PF04106">
    <property type="entry name" value="ATG5_UblB"/>
    <property type="match status" value="1"/>
</dbReference>
<dbReference type="EMBL" id="KZ819672">
    <property type="protein sequence ID" value="PWN26277.1"/>
    <property type="molecule type" value="Genomic_DNA"/>
</dbReference>
<keyword evidence="3 6" id="KW-1017">Isopeptide bond</keyword>
<dbReference type="GO" id="GO:0019776">
    <property type="term" value="F:Atg8-family ligase activity"/>
    <property type="evidence" value="ECO:0007669"/>
    <property type="project" value="TreeGrafter"/>
</dbReference>
<accession>A0A316ULZ0</accession>
<keyword evidence="5 6" id="KW-0072">Autophagy</keyword>
<sequence>MSSTSLRPSNVNSLAGTPSGSAVAGPSRLPSSSPSPAVNMDPSHLSERIFSAALPVVISIASDEVLPSSLSEGAPADLTYYTTLRRTGYLSLHLQEIKENLIDLVLPPSSSTYKPEDLWLSSGSTPLKWHWPIGLLYDLTTLNVCSPAKALTPCDPWRLTLHLRNPPHAKLPWPTIAPASSYSTSAVGIHDALVEATKQAYMSQLKEADFIRNGNTKKVNSLRKQELDAVWEALVAGEYEKWMGVVGRLLPAQGSWPDEGVGARPALAHLQSTTSSIPNRSSSLHPASSSTDDHLEGADDSAVPSASGPGTFSKSNSGAYTSLPGLKAIPVKIVLQGGTVIQEGVPPLVVLGGAGSNGGGQADGNGNGNGSNSATRSLTVGEALHVLLPALFPASSTPTIEPSQASGADPSSLGIDFSGFDSTEGKALPDPPAPPPPMAVPIVQGVRIPLESSMPWLCRVMSGGEGWLTIVVLLLPIGVS</sequence>
<feature type="compositionally biased region" description="Polar residues" evidence="7">
    <location>
        <begin position="1"/>
        <end position="20"/>
    </location>
</feature>
<evidence type="ECO:0000259" key="9">
    <source>
        <dbReference type="Pfam" id="PF20637"/>
    </source>
</evidence>
<proteinExistence type="inferred from homology"/>
<comment type="function">
    <text evidence="6">Involved in cytoplasm to vacuole transport (Cvt) and autophagic vesicle formation.</text>
</comment>
<dbReference type="InterPro" id="IPR048939">
    <property type="entry name" value="ATG5_UblA"/>
</dbReference>
<protein>
    <recommendedName>
        <fullName evidence="6">Autophagy protein 5</fullName>
    </recommendedName>
</protein>
<gene>
    <name evidence="11" type="ORF">BDZ90DRAFT_233411</name>
</gene>
<feature type="compositionally biased region" description="Low complexity" evidence="7">
    <location>
        <begin position="273"/>
        <end position="283"/>
    </location>
</feature>